<dbReference type="InterPro" id="IPR036736">
    <property type="entry name" value="ACP-like_sf"/>
</dbReference>
<dbReference type="EMBL" id="FXAF01000002">
    <property type="protein sequence ID" value="SMF10427.1"/>
    <property type="molecule type" value="Genomic_DNA"/>
</dbReference>
<protein>
    <submittedName>
        <fullName evidence="2">Acyl carrier protein</fullName>
    </submittedName>
</protein>
<dbReference type="SUPFAM" id="SSF47336">
    <property type="entry name" value="ACP-like"/>
    <property type="match status" value="1"/>
</dbReference>
<dbReference type="InterPro" id="IPR009081">
    <property type="entry name" value="PP-bd_ACP"/>
</dbReference>
<evidence type="ECO:0000313" key="2">
    <source>
        <dbReference type="EMBL" id="SMF10427.1"/>
    </source>
</evidence>
<dbReference type="STRING" id="464029.SAMN02982989_5158"/>
<accession>A0A1X7D7V1</accession>
<feature type="domain" description="Carrier" evidence="1">
    <location>
        <begin position="4"/>
        <end position="82"/>
    </location>
</feature>
<dbReference type="Gene3D" id="1.10.1200.10">
    <property type="entry name" value="ACP-like"/>
    <property type="match status" value="1"/>
</dbReference>
<evidence type="ECO:0000313" key="3">
    <source>
        <dbReference type="Proteomes" id="UP000192903"/>
    </source>
</evidence>
<evidence type="ECO:0000259" key="1">
    <source>
        <dbReference type="PROSITE" id="PS50075"/>
    </source>
</evidence>
<name>A0A1X7D7V1_9HYPH</name>
<dbReference type="RefSeq" id="WP_085420522.1">
    <property type="nucleotide sequence ID" value="NZ_FXAF01000002.1"/>
</dbReference>
<dbReference type="Proteomes" id="UP000192903">
    <property type="component" value="Unassembled WGS sequence"/>
</dbReference>
<gene>
    <name evidence="2" type="ORF">SAMN02982989_5158</name>
</gene>
<organism evidence="2 3">
    <name type="scientific">Xaviernesmea oryzae</name>
    <dbReference type="NCBI Taxonomy" id="464029"/>
    <lineage>
        <taxon>Bacteria</taxon>
        <taxon>Pseudomonadati</taxon>
        <taxon>Pseudomonadota</taxon>
        <taxon>Alphaproteobacteria</taxon>
        <taxon>Hyphomicrobiales</taxon>
        <taxon>Rhizobiaceae</taxon>
        <taxon>Rhizobium/Agrobacterium group</taxon>
        <taxon>Xaviernesmea</taxon>
    </lineage>
</organism>
<dbReference type="PROSITE" id="PS50075">
    <property type="entry name" value="CARRIER"/>
    <property type="match status" value="1"/>
</dbReference>
<sequence length="436" mass="49980">MTREDVLDAIRTMLSEHMSHAHMQGFGPEARLNEDLYLDSVLILQIFLNLELEYGLAMPEEAIARQEIETVADLVSLYVPKPSAAPVPSFPLTGGTTDEGVHGEAYYDIKVHCFVSCVCDGLKRRSLDQRPFYFGVWDAKFTVSDRFQLLYHSPEITQEFFRSWFQRLYGVTVREWYDPRKTKFENLAVLLDLVKNRPDTGSVMVMLDMFHLPERENKFNQNPFPHYLMLQETADPRKWFVHDPDYRWEGEIEREKVIHAIMQPTVGGGYVFDNAEARTPDAEDIKAYFEACFVEDRNPIVDAVRDIIAAHLGGRDGLTLADLAAAVRELPVITIRKYAYEHGFAFFWRALKLPAAEFETWCEEIEALVQSLKGLHYACMKLGQTGDRKQADAVFERLDEADRLERKLKGRLGEVFALWCDRNVAAPVTALKRAAG</sequence>
<dbReference type="InterPro" id="IPR046047">
    <property type="entry name" value="DUF6005"/>
</dbReference>
<dbReference type="AlphaFoldDB" id="A0A1X7D7V1"/>
<reference evidence="3" key="1">
    <citation type="submission" date="2017-04" db="EMBL/GenBank/DDBJ databases">
        <authorList>
            <person name="Varghese N."/>
            <person name="Submissions S."/>
        </authorList>
    </citation>
    <scope>NUCLEOTIDE SEQUENCE [LARGE SCALE GENOMIC DNA]</scope>
    <source>
        <strain evidence="3">B4P</strain>
    </source>
</reference>
<dbReference type="Pfam" id="PF19468">
    <property type="entry name" value="DUF6005"/>
    <property type="match status" value="1"/>
</dbReference>
<keyword evidence="3" id="KW-1185">Reference proteome</keyword>
<dbReference type="OrthoDB" id="177586at2"/>
<proteinExistence type="predicted"/>